<organism evidence="2">
    <name type="scientific">Streptomyces haneummycinicus</name>
    <dbReference type="NCBI Taxonomy" id="3074435"/>
    <lineage>
        <taxon>Bacteria</taxon>
        <taxon>Bacillati</taxon>
        <taxon>Actinomycetota</taxon>
        <taxon>Actinomycetes</taxon>
        <taxon>Kitasatosporales</taxon>
        <taxon>Streptomycetaceae</taxon>
        <taxon>Streptomyces</taxon>
    </lineage>
</organism>
<feature type="compositionally biased region" description="Basic residues" evidence="1">
    <location>
        <begin position="234"/>
        <end position="245"/>
    </location>
</feature>
<reference evidence="2" key="2">
    <citation type="submission" date="2024-07" db="EMBL/GenBank/DDBJ databases">
        <title>Streptomyces haneummycinica sp. nov., a new antibiotic-producing actinobacterium isolated from marine sediment.</title>
        <authorList>
            <person name="Uemura M."/>
            <person name="Hamada M."/>
            <person name="Hirano S."/>
            <person name="Kobayashi K."/>
            <person name="Ohshiro T."/>
            <person name="Kobayashi T."/>
            <person name="Terahara T."/>
        </authorList>
    </citation>
    <scope>NUCLEOTIDE SEQUENCE</scope>
    <source>
        <strain evidence="2">KM77-8</strain>
    </source>
</reference>
<reference evidence="2" key="1">
    <citation type="submission" date="2024-06" db="EMBL/GenBank/DDBJ databases">
        <authorList>
            <consortium name="consrtm"/>
            <person name="Uemura M."/>
            <person name="Terahara T."/>
        </authorList>
    </citation>
    <scope>NUCLEOTIDE SEQUENCE</scope>
    <source>
        <strain evidence="2">KM77-8</strain>
    </source>
</reference>
<protein>
    <submittedName>
        <fullName evidence="2">Uncharacterized protein</fullName>
    </submittedName>
</protein>
<evidence type="ECO:0000256" key="1">
    <source>
        <dbReference type="SAM" id="MobiDB-lite"/>
    </source>
</evidence>
<name>A0AAT9HJ03_9ACTN</name>
<evidence type="ECO:0000313" key="2">
    <source>
        <dbReference type="EMBL" id="BFO17486.1"/>
    </source>
</evidence>
<proteinExistence type="predicted"/>
<dbReference type="EMBL" id="AP035768">
    <property type="protein sequence ID" value="BFO17486.1"/>
    <property type="molecule type" value="Genomic_DNA"/>
</dbReference>
<accession>A0AAT9HJ03</accession>
<dbReference type="AlphaFoldDB" id="A0AAT9HJ03"/>
<feature type="compositionally biased region" description="Low complexity" evidence="1">
    <location>
        <begin position="185"/>
        <end position="198"/>
    </location>
</feature>
<sequence>MRVLDPGVGPERPRGRHLVRRVPRQEHPLIGVAFGDPLGRVPGGPPGDRHIEVRYADGPPDVRGAPFVGELLERLAVFGMPGRVEHPVLPVVDRQQRPVGVRAGEVADDEPPVADHVREIAGGEGDADVVEQVPGAVLPDAEPLPHGTARTVRGDQIVRPDGGVLTGLLLLSRAVTPSRSWSKESISVPNRRSPPSSRALFSSTGSRSFWLHRHQPAGLNRASPPPGSISRNSHSPRRPPGRASA</sequence>
<feature type="region of interest" description="Disordered" evidence="1">
    <location>
        <begin position="180"/>
        <end position="245"/>
    </location>
</feature>
<gene>
    <name evidence="2" type="ORF">SHKM778_38740</name>
</gene>